<dbReference type="NCBIfam" id="TIGR00621">
    <property type="entry name" value="ssb"/>
    <property type="match status" value="1"/>
</dbReference>
<accession>A0A1F4RZ77</accession>
<comment type="caution">
    <text evidence="2">Lacks conserved residue(s) required for the propagation of feature annotation.</text>
</comment>
<dbReference type="InterPro" id="IPR000424">
    <property type="entry name" value="Primosome_PriB/ssb"/>
</dbReference>
<name>A0A1F4RZ77_UNCSA</name>
<dbReference type="AlphaFoldDB" id="A0A1F4RZ77"/>
<dbReference type="GO" id="GO:0009295">
    <property type="term" value="C:nucleoid"/>
    <property type="evidence" value="ECO:0007669"/>
    <property type="project" value="TreeGrafter"/>
</dbReference>
<dbReference type="Proteomes" id="UP000177905">
    <property type="component" value="Unassembled WGS sequence"/>
</dbReference>
<sequence length="111" mass="12477">MSSMNKAIIMGRLTADPEIRYTAKEKPVANFSLAVDRPTKKGEKSVDFIKCIAWDGLAKICGEWLKKGRLIAVEGRIQVRKFQDKAGQNRTATEIVAKDIQIIEWAKKINS</sequence>
<dbReference type="PIRSF" id="PIRSF002070">
    <property type="entry name" value="SSB"/>
    <property type="match status" value="1"/>
</dbReference>
<evidence type="ECO:0000256" key="3">
    <source>
        <dbReference type="PIRNR" id="PIRNR002070"/>
    </source>
</evidence>
<dbReference type="PANTHER" id="PTHR10302:SF27">
    <property type="entry name" value="SINGLE-STRANDED DNA-BINDING PROTEIN"/>
    <property type="match status" value="1"/>
</dbReference>
<dbReference type="GO" id="GO:0006260">
    <property type="term" value="P:DNA replication"/>
    <property type="evidence" value="ECO:0007669"/>
    <property type="project" value="InterPro"/>
</dbReference>
<protein>
    <recommendedName>
        <fullName evidence="2 3">Single-stranded DNA-binding protein</fullName>
        <shortName evidence="2">SSB</shortName>
    </recommendedName>
</protein>
<evidence type="ECO:0000313" key="5">
    <source>
        <dbReference type="Proteomes" id="UP000177905"/>
    </source>
</evidence>
<evidence type="ECO:0000256" key="1">
    <source>
        <dbReference type="ARBA" id="ARBA00023125"/>
    </source>
</evidence>
<dbReference type="InterPro" id="IPR012340">
    <property type="entry name" value="NA-bd_OB-fold"/>
</dbReference>
<evidence type="ECO:0000313" key="4">
    <source>
        <dbReference type="EMBL" id="OGC12763.1"/>
    </source>
</evidence>
<evidence type="ECO:0000256" key="2">
    <source>
        <dbReference type="HAMAP-Rule" id="MF_00984"/>
    </source>
</evidence>
<dbReference type="CDD" id="cd04496">
    <property type="entry name" value="SSB_OBF"/>
    <property type="match status" value="1"/>
</dbReference>
<dbReference type="HAMAP" id="MF_00984">
    <property type="entry name" value="SSB"/>
    <property type="match status" value="1"/>
</dbReference>
<dbReference type="Gene3D" id="2.40.50.140">
    <property type="entry name" value="Nucleic acid-binding proteins"/>
    <property type="match status" value="1"/>
</dbReference>
<dbReference type="PROSITE" id="PS50935">
    <property type="entry name" value="SSB"/>
    <property type="match status" value="1"/>
</dbReference>
<keyword evidence="1 2" id="KW-0238">DNA-binding</keyword>
<comment type="caution">
    <text evidence="4">The sequence shown here is derived from an EMBL/GenBank/DDBJ whole genome shotgun (WGS) entry which is preliminary data.</text>
</comment>
<dbReference type="InterPro" id="IPR011344">
    <property type="entry name" value="ssDNA-bd"/>
</dbReference>
<dbReference type="PANTHER" id="PTHR10302">
    <property type="entry name" value="SINGLE-STRANDED DNA-BINDING PROTEIN"/>
    <property type="match status" value="1"/>
</dbReference>
<dbReference type="EMBL" id="MEUA01000067">
    <property type="protein sequence ID" value="OGC12763.1"/>
    <property type="molecule type" value="Genomic_DNA"/>
</dbReference>
<dbReference type="Pfam" id="PF00436">
    <property type="entry name" value="SSB"/>
    <property type="match status" value="1"/>
</dbReference>
<organism evidence="4 5">
    <name type="scientific">candidate division WOR-1 bacterium RIFOXYB2_FULL_36_35</name>
    <dbReference type="NCBI Taxonomy" id="1802578"/>
    <lineage>
        <taxon>Bacteria</taxon>
        <taxon>Bacillati</taxon>
        <taxon>Saganbacteria</taxon>
    </lineage>
</organism>
<comment type="subunit">
    <text evidence="2">Homotetramer.</text>
</comment>
<proteinExistence type="inferred from homology"/>
<dbReference type="GO" id="GO:0003697">
    <property type="term" value="F:single-stranded DNA binding"/>
    <property type="evidence" value="ECO:0007669"/>
    <property type="project" value="UniProtKB-UniRule"/>
</dbReference>
<reference evidence="4 5" key="1">
    <citation type="journal article" date="2016" name="Nat. Commun.">
        <title>Thousands of microbial genomes shed light on interconnected biogeochemical processes in an aquifer system.</title>
        <authorList>
            <person name="Anantharaman K."/>
            <person name="Brown C.T."/>
            <person name="Hug L.A."/>
            <person name="Sharon I."/>
            <person name="Castelle C.J."/>
            <person name="Probst A.J."/>
            <person name="Thomas B.C."/>
            <person name="Singh A."/>
            <person name="Wilkins M.J."/>
            <person name="Karaoz U."/>
            <person name="Brodie E.L."/>
            <person name="Williams K.H."/>
            <person name="Hubbard S.S."/>
            <person name="Banfield J.F."/>
        </authorList>
    </citation>
    <scope>NUCLEOTIDE SEQUENCE [LARGE SCALE GENOMIC DNA]</scope>
</reference>
<gene>
    <name evidence="4" type="ORF">A2290_01090</name>
</gene>
<dbReference type="SUPFAM" id="SSF50249">
    <property type="entry name" value="Nucleic acid-binding proteins"/>
    <property type="match status" value="1"/>
</dbReference>